<evidence type="ECO:0000313" key="1">
    <source>
        <dbReference type="EMBL" id="MET3683182.1"/>
    </source>
</evidence>
<accession>A0ABV2KUD5</accession>
<protein>
    <submittedName>
        <fullName evidence="1">Uncharacterized protein</fullName>
    </submittedName>
</protein>
<keyword evidence="2" id="KW-1185">Reference proteome</keyword>
<organism evidence="1 2">
    <name type="scientific">Alkalibacillus flavidus</name>
    <dbReference type="NCBI Taxonomy" id="546021"/>
    <lineage>
        <taxon>Bacteria</taxon>
        <taxon>Bacillati</taxon>
        <taxon>Bacillota</taxon>
        <taxon>Bacilli</taxon>
        <taxon>Bacillales</taxon>
        <taxon>Bacillaceae</taxon>
        <taxon>Alkalibacillus</taxon>
    </lineage>
</organism>
<name>A0ABV2KUD5_9BACI</name>
<dbReference type="EMBL" id="JBEPMX010000005">
    <property type="protein sequence ID" value="MET3683182.1"/>
    <property type="molecule type" value="Genomic_DNA"/>
</dbReference>
<comment type="caution">
    <text evidence="1">The sequence shown here is derived from an EMBL/GenBank/DDBJ whole genome shotgun (WGS) entry which is preliminary data.</text>
</comment>
<dbReference type="Proteomes" id="UP001549167">
    <property type="component" value="Unassembled WGS sequence"/>
</dbReference>
<dbReference type="RefSeq" id="WP_354219772.1">
    <property type="nucleotide sequence ID" value="NZ_JBEPMX010000005.1"/>
</dbReference>
<gene>
    <name evidence="1" type="ORF">ABID56_001273</name>
</gene>
<sequence length="65" mass="7252">MEVNKKWLSIPEDIREKLMTNVFCSKCRGNATITDFKVEGHDLGIVLLGKCQACGNDVARVVELD</sequence>
<evidence type="ECO:0000313" key="2">
    <source>
        <dbReference type="Proteomes" id="UP001549167"/>
    </source>
</evidence>
<proteinExistence type="predicted"/>
<reference evidence="1 2" key="1">
    <citation type="submission" date="2024-06" db="EMBL/GenBank/DDBJ databases">
        <title>Genomic Encyclopedia of Type Strains, Phase IV (KMG-IV): sequencing the most valuable type-strain genomes for metagenomic binning, comparative biology and taxonomic classification.</title>
        <authorList>
            <person name="Goeker M."/>
        </authorList>
    </citation>
    <scope>NUCLEOTIDE SEQUENCE [LARGE SCALE GENOMIC DNA]</scope>
    <source>
        <strain evidence="1 2">DSM 23520</strain>
    </source>
</reference>